<organism evidence="2 3">
    <name type="scientific">Oculimacula yallundae</name>
    <dbReference type="NCBI Taxonomy" id="86028"/>
    <lineage>
        <taxon>Eukaryota</taxon>
        <taxon>Fungi</taxon>
        <taxon>Dikarya</taxon>
        <taxon>Ascomycota</taxon>
        <taxon>Pezizomycotina</taxon>
        <taxon>Leotiomycetes</taxon>
        <taxon>Helotiales</taxon>
        <taxon>Ploettnerulaceae</taxon>
        <taxon>Oculimacula</taxon>
    </lineage>
</organism>
<reference evidence="2 3" key="1">
    <citation type="journal article" date="2024" name="Commun. Biol.">
        <title>Comparative genomic analysis of thermophilic fungi reveals convergent evolutionary adaptations and gene losses.</title>
        <authorList>
            <person name="Steindorff A.S."/>
            <person name="Aguilar-Pontes M.V."/>
            <person name="Robinson A.J."/>
            <person name="Andreopoulos B."/>
            <person name="LaButti K."/>
            <person name="Kuo A."/>
            <person name="Mondo S."/>
            <person name="Riley R."/>
            <person name="Otillar R."/>
            <person name="Haridas S."/>
            <person name="Lipzen A."/>
            <person name="Grimwood J."/>
            <person name="Schmutz J."/>
            <person name="Clum A."/>
            <person name="Reid I.D."/>
            <person name="Moisan M.C."/>
            <person name="Butler G."/>
            <person name="Nguyen T.T.M."/>
            <person name="Dewar K."/>
            <person name="Conant G."/>
            <person name="Drula E."/>
            <person name="Henrissat B."/>
            <person name="Hansel C."/>
            <person name="Singer S."/>
            <person name="Hutchinson M.I."/>
            <person name="de Vries R.P."/>
            <person name="Natvig D.O."/>
            <person name="Powell A.J."/>
            <person name="Tsang A."/>
            <person name="Grigoriev I.V."/>
        </authorList>
    </citation>
    <scope>NUCLEOTIDE SEQUENCE [LARGE SCALE GENOMIC DNA]</scope>
    <source>
        <strain evidence="2 3">CBS 494.80</strain>
    </source>
</reference>
<evidence type="ECO:0000313" key="3">
    <source>
        <dbReference type="Proteomes" id="UP001595075"/>
    </source>
</evidence>
<name>A0ABR4CQ92_9HELO</name>
<dbReference type="EMBL" id="JAZHXI010000004">
    <property type="protein sequence ID" value="KAL2072010.1"/>
    <property type="molecule type" value="Genomic_DNA"/>
</dbReference>
<keyword evidence="3" id="KW-1185">Reference proteome</keyword>
<dbReference type="Proteomes" id="UP001595075">
    <property type="component" value="Unassembled WGS sequence"/>
</dbReference>
<evidence type="ECO:0000256" key="1">
    <source>
        <dbReference type="SAM" id="Phobius"/>
    </source>
</evidence>
<feature type="transmembrane region" description="Helical" evidence="1">
    <location>
        <begin position="42"/>
        <end position="63"/>
    </location>
</feature>
<sequence>MFELLDLRIFEETRLGLALIGKPSASYPVTPGRSDRIFPRELGARLSALGSAVGLGFMAAWPSRPLGPLVVSILAFLIHTYVLIHISPILLVTQPYL</sequence>
<feature type="transmembrane region" description="Helical" evidence="1">
    <location>
        <begin position="69"/>
        <end position="92"/>
    </location>
</feature>
<evidence type="ECO:0000313" key="2">
    <source>
        <dbReference type="EMBL" id="KAL2072010.1"/>
    </source>
</evidence>
<keyword evidence="1" id="KW-0472">Membrane</keyword>
<keyword evidence="1" id="KW-1133">Transmembrane helix</keyword>
<gene>
    <name evidence="2" type="ORF">VTL71DRAFT_11353</name>
</gene>
<keyword evidence="1" id="KW-0812">Transmembrane</keyword>
<protein>
    <submittedName>
        <fullName evidence="2">Uncharacterized protein</fullName>
    </submittedName>
</protein>
<comment type="caution">
    <text evidence="2">The sequence shown here is derived from an EMBL/GenBank/DDBJ whole genome shotgun (WGS) entry which is preliminary data.</text>
</comment>
<accession>A0ABR4CQ92</accession>
<proteinExistence type="predicted"/>